<dbReference type="PANTHER" id="PTHR11608">
    <property type="entry name" value="BIFUNCTIONAL PROTEIN PYRR"/>
    <property type="match status" value="1"/>
</dbReference>
<evidence type="ECO:0000259" key="1">
    <source>
        <dbReference type="Pfam" id="PF14681"/>
    </source>
</evidence>
<dbReference type="InterPro" id="IPR029057">
    <property type="entry name" value="PRTase-like"/>
</dbReference>
<dbReference type="GO" id="GO:0016757">
    <property type="term" value="F:glycosyltransferase activity"/>
    <property type="evidence" value="ECO:0007669"/>
    <property type="project" value="UniProtKB-KW"/>
</dbReference>
<keyword evidence="2" id="KW-0328">Glycosyltransferase</keyword>
<dbReference type="CDD" id="cd06223">
    <property type="entry name" value="PRTases_typeI"/>
    <property type="match status" value="1"/>
</dbReference>
<dbReference type="EMBL" id="BJYV01000029">
    <property type="protein sequence ID" value="GEO23909.1"/>
    <property type="molecule type" value="Genomic_DNA"/>
</dbReference>
<feature type="domain" description="Phosphoribosyltransferase" evidence="1">
    <location>
        <begin position="8"/>
        <end position="210"/>
    </location>
</feature>
<organism evidence="2 3">
    <name type="scientific">Cyclobacterium qasimii</name>
    <dbReference type="NCBI Taxonomy" id="1350429"/>
    <lineage>
        <taxon>Bacteria</taxon>
        <taxon>Pseudomonadati</taxon>
        <taxon>Bacteroidota</taxon>
        <taxon>Cytophagia</taxon>
        <taxon>Cytophagales</taxon>
        <taxon>Cyclobacteriaceae</taxon>
        <taxon>Cyclobacterium</taxon>
    </lineage>
</organism>
<dbReference type="RefSeq" id="WP_020893199.1">
    <property type="nucleotide sequence ID" value="NZ_BJYV01000029.1"/>
</dbReference>
<accession>A0A512CI79</accession>
<comment type="caution">
    <text evidence="2">The sequence shown here is derived from an EMBL/GenBank/DDBJ whole genome shotgun (WGS) entry which is preliminary data.</text>
</comment>
<dbReference type="SUPFAM" id="SSF53271">
    <property type="entry name" value="PRTase-like"/>
    <property type="match status" value="1"/>
</dbReference>
<protein>
    <submittedName>
        <fullName evidence="2">Uracil phosphoribosyltransferase</fullName>
    </submittedName>
</protein>
<evidence type="ECO:0000313" key="3">
    <source>
        <dbReference type="Proteomes" id="UP000321301"/>
    </source>
</evidence>
<dbReference type="InterPro" id="IPR000836">
    <property type="entry name" value="PRTase_dom"/>
</dbReference>
<dbReference type="InterPro" id="IPR050137">
    <property type="entry name" value="PyrR_bifunctional"/>
</dbReference>
<reference evidence="2 3" key="1">
    <citation type="submission" date="2019-07" db="EMBL/GenBank/DDBJ databases">
        <title>Whole genome shotgun sequence of Cyclobacterium qasimii NBRC 106168.</title>
        <authorList>
            <person name="Hosoyama A."/>
            <person name="Uohara A."/>
            <person name="Ohji S."/>
            <person name="Ichikawa N."/>
        </authorList>
    </citation>
    <scope>NUCLEOTIDE SEQUENCE [LARGE SCALE GENOMIC DNA]</scope>
    <source>
        <strain evidence="2 3">NBRC 106168</strain>
    </source>
</reference>
<keyword evidence="3" id="KW-1185">Reference proteome</keyword>
<dbReference type="Gene3D" id="3.40.50.2020">
    <property type="match status" value="1"/>
</dbReference>
<dbReference type="AlphaFoldDB" id="A0A512CI79"/>
<sequence length="213" mass="23613">MFILNQNNSIANHYLAELRDIHVQKDRMRFRKNLERLGEILAYEVSKQLPYSSASVSSPFGKVETPLIKDQPIIIAVLRAAVPFYQGVLNLFDQSDSGFIGAYRNEAEDEIEITLNYMAAPDLTGKTVIMVDPMLATGKSFLKSIQALKKNGIPKQIEVVSAIAAPEGIKHIQDNLDLPHRFWIGAVDDKLNQQSYIIPGLGDAGDLAFGSKI</sequence>
<evidence type="ECO:0000313" key="2">
    <source>
        <dbReference type="EMBL" id="GEO23909.1"/>
    </source>
</evidence>
<gene>
    <name evidence="2" type="primary">upp</name>
    <name evidence="2" type="ORF">CQA01_44430</name>
</gene>
<dbReference type="Pfam" id="PF14681">
    <property type="entry name" value="UPRTase"/>
    <property type="match status" value="1"/>
</dbReference>
<dbReference type="PANTHER" id="PTHR11608:SF0">
    <property type="entry name" value="BIFUNCTIONAL PROTEIN PYRR"/>
    <property type="match status" value="1"/>
</dbReference>
<proteinExistence type="predicted"/>
<keyword evidence="2" id="KW-0808">Transferase</keyword>
<dbReference type="NCBIfam" id="NF001097">
    <property type="entry name" value="PRK00129.1"/>
    <property type="match status" value="1"/>
</dbReference>
<name>A0A512CI79_9BACT</name>
<dbReference type="Proteomes" id="UP000321301">
    <property type="component" value="Unassembled WGS sequence"/>
</dbReference>